<dbReference type="RefSeq" id="WP_275819404.1">
    <property type="nucleotide sequence ID" value="NZ_JARHUD010000001.1"/>
</dbReference>
<evidence type="ECO:0000313" key="6">
    <source>
        <dbReference type="Proteomes" id="UP001215503"/>
    </source>
</evidence>
<keyword evidence="2" id="KW-0808">Transferase</keyword>
<evidence type="ECO:0000256" key="1">
    <source>
        <dbReference type="ARBA" id="ARBA00001947"/>
    </source>
</evidence>
<dbReference type="InterPro" id="IPR008567">
    <property type="entry name" value="BKACE"/>
</dbReference>
<protein>
    <submittedName>
        <fullName evidence="5">3-keto-5-aminohexanoate cleavage protein</fullName>
    </submittedName>
</protein>
<name>A0ABT5YID1_9PROT</name>
<organism evidence="5 6">
    <name type="scientific">Aquibaculum arenosum</name>
    <dbReference type="NCBI Taxonomy" id="3032591"/>
    <lineage>
        <taxon>Bacteria</taxon>
        <taxon>Pseudomonadati</taxon>
        <taxon>Pseudomonadota</taxon>
        <taxon>Alphaproteobacteria</taxon>
        <taxon>Rhodospirillales</taxon>
        <taxon>Rhodovibrionaceae</taxon>
        <taxon>Aquibaculum</taxon>
    </lineage>
</organism>
<dbReference type="Proteomes" id="UP001215503">
    <property type="component" value="Unassembled WGS sequence"/>
</dbReference>
<evidence type="ECO:0000256" key="4">
    <source>
        <dbReference type="ARBA" id="ARBA00022833"/>
    </source>
</evidence>
<evidence type="ECO:0000256" key="2">
    <source>
        <dbReference type="ARBA" id="ARBA00022679"/>
    </source>
</evidence>
<dbReference type="PANTHER" id="PTHR37418">
    <property type="entry name" value="3-KETO-5-AMINOHEXANOATE CLEAVAGE ENZYME-RELATED"/>
    <property type="match status" value="1"/>
</dbReference>
<dbReference type="Pfam" id="PF05853">
    <property type="entry name" value="BKACE"/>
    <property type="match status" value="1"/>
</dbReference>
<dbReference type="InterPro" id="IPR013785">
    <property type="entry name" value="Aldolase_TIM"/>
</dbReference>
<evidence type="ECO:0000313" key="5">
    <source>
        <dbReference type="EMBL" id="MDF2094696.1"/>
    </source>
</evidence>
<dbReference type="Gene3D" id="3.20.20.70">
    <property type="entry name" value="Aldolase class I"/>
    <property type="match status" value="1"/>
</dbReference>
<reference evidence="5 6" key="1">
    <citation type="submission" date="2023-03" db="EMBL/GenBank/DDBJ databases">
        <title>Fodinicurvata sp. CAU 1616 isolated from sea sendiment.</title>
        <authorList>
            <person name="Kim W."/>
        </authorList>
    </citation>
    <scope>NUCLEOTIDE SEQUENCE [LARGE SCALE GENOMIC DNA]</scope>
    <source>
        <strain evidence="5 6">CAU 1616</strain>
    </source>
</reference>
<keyword evidence="4" id="KW-0862">Zinc</keyword>
<sequence length="274" mass="29103">MSKAAWDPLFIAVAPNGARKTKADHPALPITPDELSATARSCVDAGATMIHLHVRDASGAHSLDAGRYREATAAVRESCGDSIVIQVTTEAVGRYTPDEQMACIRALEPEAASFAVRELIPDVASEADAKAFFGWLQEAGIQAQFILYSPEDVERFEALVARGVLPAGRQLLLFVLGRYAKDQTSEPHELLPFIQANQSGHPWAVCAFGPKEAACALTAAALGGHARVGFENNLFLPDGQLAPNNAALVASLAQGAAHFGRPIGTARELRQLAE</sequence>
<gene>
    <name evidence="5" type="ORF">P2G67_01750</name>
</gene>
<keyword evidence="3" id="KW-0479">Metal-binding</keyword>
<keyword evidence="6" id="KW-1185">Reference proteome</keyword>
<accession>A0ABT5YID1</accession>
<comment type="cofactor">
    <cofactor evidence="1">
        <name>Zn(2+)</name>
        <dbReference type="ChEBI" id="CHEBI:29105"/>
    </cofactor>
</comment>
<proteinExistence type="predicted"/>
<dbReference type="PANTHER" id="PTHR37418:SF2">
    <property type="entry name" value="3-KETO-5-AMINOHEXANOATE CLEAVAGE ENZYME"/>
    <property type="match status" value="1"/>
</dbReference>
<dbReference type="EMBL" id="JARHUD010000001">
    <property type="protein sequence ID" value="MDF2094696.1"/>
    <property type="molecule type" value="Genomic_DNA"/>
</dbReference>
<comment type="caution">
    <text evidence="5">The sequence shown here is derived from an EMBL/GenBank/DDBJ whole genome shotgun (WGS) entry which is preliminary data.</text>
</comment>
<evidence type="ECO:0000256" key="3">
    <source>
        <dbReference type="ARBA" id="ARBA00022723"/>
    </source>
</evidence>